<dbReference type="GO" id="GO:0016020">
    <property type="term" value="C:membrane"/>
    <property type="evidence" value="ECO:0007669"/>
    <property type="project" value="TreeGrafter"/>
</dbReference>
<evidence type="ECO:0000256" key="1">
    <source>
        <dbReference type="ARBA" id="ARBA00010088"/>
    </source>
</evidence>
<sequence length="352" mass="38492">MRLHSNDFRIPLEHGHSLFAREVTKTPRDSVSGDTPGACSSSSPLSSEDVQPAVIVIVVHGGPGLNSHEESYDGIKNLLLDWNDKTKPPASSDGTATSGEYFKWINAIVFYDQLGCGCSEGPPLPPGEEDKAETTETPGLYSLSYYVLELQQVIQSIRLRYEGTPTKRICVLGHSWGGQVVLEYLLGGRHQASKDSSSSSSIDCAIISNTPLNEATYAQRQQEIRNALPNDVRAFLEQDDQQQASNDSVPSKIYHKLIGQSETDITGEMAGWDALQRLPELSLPCLFITGTNDTIQYKEYEQLCGLPNPPQVLILEGGEHGPFYGATAPHYFRAIQRFLEHVSTGGSALEAP</sequence>
<comment type="caution">
    <text evidence="5">The sequence shown here is derived from an EMBL/GenBank/DDBJ whole genome shotgun (WGS) entry which is preliminary data.</text>
</comment>
<evidence type="ECO:0000256" key="2">
    <source>
        <dbReference type="ARBA" id="ARBA00022801"/>
    </source>
</evidence>
<evidence type="ECO:0000313" key="5">
    <source>
        <dbReference type="EMBL" id="CAB9505309.1"/>
    </source>
</evidence>
<dbReference type="SUPFAM" id="SSF53474">
    <property type="entry name" value="alpha/beta-Hydrolases"/>
    <property type="match status" value="1"/>
</dbReference>
<feature type="domain" description="AB hydrolase-1" evidence="4">
    <location>
        <begin position="57"/>
        <end position="324"/>
    </location>
</feature>
<evidence type="ECO:0000313" key="6">
    <source>
        <dbReference type="Proteomes" id="UP001153069"/>
    </source>
</evidence>
<protein>
    <submittedName>
        <fullName evidence="5">Proline iminopeptidase</fullName>
    </submittedName>
</protein>
<name>A0A9N8DSU4_9STRA</name>
<feature type="region of interest" description="Disordered" evidence="3">
    <location>
        <begin position="24"/>
        <end position="46"/>
    </location>
</feature>
<dbReference type="Pfam" id="PF12697">
    <property type="entry name" value="Abhydrolase_6"/>
    <property type="match status" value="1"/>
</dbReference>
<dbReference type="EMBL" id="CAICTM010000226">
    <property type="protein sequence ID" value="CAB9505309.1"/>
    <property type="molecule type" value="Genomic_DNA"/>
</dbReference>
<evidence type="ECO:0000256" key="3">
    <source>
        <dbReference type="SAM" id="MobiDB-lite"/>
    </source>
</evidence>
<evidence type="ECO:0000259" key="4">
    <source>
        <dbReference type="Pfam" id="PF12697"/>
    </source>
</evidence>
<dbReference type="InterPro" id="IPR050266">
    <property type="entry name" value="AB_hydrolase_sf"/>
</dbReference>
<dbReference type="AlphaFoldDB" id="A0A9N8DSU4"/>
<dbReference type="Proteomes" id="UP001153069">
    <property type="component" value="Unassembled WGS sequence"/>
</dbReference>
<dbReference type="PRINTS" id="PR00793">
    <property type="entry name" value="PROAMNOPTASE"/>
</dbReference>
<gene>
    <name evidence="5" type="ORF">SEMRO_227_G092250.1</name>
</gene>
<comment type="similarity">
    <text evidence="1">Belongs to the peptidase S33 family.</text>
</comment>
<keyword evidence="2" id="KW-0378">Hydrolase</keyword>
<dbReference type="InterPro" id="IPR002410">
    <property type="entry name" value="Peptidase_S33"/>
</dbReference>
<dbReference type="GO" id="GO:0008233">
    <property type="term" value="F:peptidase activity"/>
    <property type="evidence" value="ECO:0007669"/>
    <property type="project" value="InterPro"/>
</dbReference>
<dbReference type="OrthoDB" id="190201at2759"/>
<reference evidence="5" key="1">
    <citation type="submission" date="2020-06" db="EMBL/GenBank/DDBJ databases">
        <authorList>
            <consortium name="Plant Systems Biology data submission"/>
        </authorList>
    </citation>
    <scope>NUCLEOTIDE SEQUENCE</scope>
    <source>
        <strain evidence="5">D6</strain>
    </source>
</reference>
<dbReference type="PANTHER" id="PTHR43798">
    <property type="entry name" value="MONOACYLGLYCEROL LIPASE"/>
    <property type="match status" value="1"/>
</dbReference>
<accession>A0A9N8DSU4</accession>
<keyword evidence="6" id="KW-1185">Reference proteome</keyword>
<dbReference type="InterPro" id="IPR029058">
    <property type="entry name" value="AB_hydrolase_fold"/>
</dbReference>
<organism evidence="5 6">
    <name type="scientific">Seminavis robusta</name>
    <dbReference type="NCBI Taxonomy" id="568900"/>
    <lineage>
        <taxon>Eukaryota</taxon>
        <taxon>Sar</taxon>
        <taxon>Stramenopiles</taxon>
        <taxon>Ochrophyta</taxon>
        <taxon>Bacillariophyta</taxon>
        <taxon>Bacillariophyceae</taxon>
        <taxon>Bacillariophycidae</taxon>
        <taxon>Naviculales</taxon>
        <taxon>Naviculaceae</taxon>
        <taxon>Seminavis</taxon>
    </lineage>
</organism>
<dbReference type="PANTHER" id="PTHR43798:SF31">
    <property type="entry name" value="AB HYDROLASE SUPERFAMILY PROTEIN YCLE"/>
    <property type="match status" value="1"/>
</dbReference>
<proteinExistence type="inferred from homology"/>
<dbReference type="GO" id="GO:0006508">
    <property type="term" value="P:proteolysis"/>
    <property type="evidence" value="ECO:0007669"/>
    <property type="project" value="InterPro"/>
</dbReference>
<dbReference type="Gene3D" id="3.40.50.1820">
    <property type="entry name" value="alpha/beta hydrolase"/>
    <property type="match status" value="1"/>
</dbReference>
<dbReference type="InterPro" id="IPR000073">
    <property type="entry name" value="AB_hydrolase_1"/>
</dbReference>